<dbReference type="InterPro" id="IPR001972">
    <property type="entry name" value="Stomatin_HflK_fam"/>
</dbReference>
<evidence type="ECO:0000256" key="1">
    <source>
        <dbReference type="ARBA" id="ARBA00004167"/>
    </source>
</evidence>
<organism evidence="5 6">
    <name type="scientific">Longimicrobium terrae</name>
    <dbReference type="NCBI Taxonomy" id="1639882"/>
    <lineage>
        <taxon>Bacteria</taxon>
        <taxon>Pseudomonadati</taxon>
        <taxon>Gemmatimonadota</taxon>
        <taxon>Longimicrobiia</taxon>
        <taxon>Longimicrobiales</taxon>
        <taxon>Longimicrobiaceae</taxon>
        <taxon>Longimicrobium</taxon>
    </lineage>
</organism>
<name>A0A841H275_9BACT</name>
<comment type="caution">
    <text evidence="5">The sequence shown here is derived from an EMBL/GenBank/DDBJ whole genome shotgun (WGS) entry which is preliminary data.</text>
</comment>
<dbReference type="AlphaFoldDB" id="A0A841H275"/>
<dbReference type="PANTHER" id="PTHR10264:SF19">
    <property type="entry name" value="AT06885P-RELATED"/>
    <property type="match status" value="1"/>
</dbReference>
<dbReference type="FunFam" id="3.30.479.30:FF:000004">
    <property type="entry name" value="Putative membrane protease family, stomatin"/>
    <property type="match status" value="1"/>
</dbReference>
<dbReference type="GO" id="GO:0005886">
    <property type="term" value="C:plasma membrane"/>
    <property type="evidence" value="ECO:0007669"/>
    <property type="project" value="InterPro"/>
</dbReference>
<dbReference type="InterPro" id="IPR043202">
    <property type="entry name" value="Band-7_stomatin-like"/>
</dbReference>
<evidence type="ECO:0000256" key="2">
    <source>
        <dbReference type="ARBA" id="ARBA00008164"/>
    </source>
</evidence>
<dbReference type="GO" id="GO:0098552">
    <property type="term" value="C:side of membrane"/>
    <property type="evidence" value="ECO:0007669"/>
    <property type="project" value="UniProtKB-ARBA"/>
</dbReference>
<comment type="subcellular location">
    <subcellularLocation>
        <location evidence="1">Membrane</location>
        <topology evidence="1">Single-pass membrane protein</topology>
    </subcellularLocation>
</comment>
<dbReference type="Proteomes" id="UP000582837">
    <property type="component" value="Unassembled WGS sequence"/>
</dbReference>
<dbReference type="PRINTS" id="PR00721">
    <property type="entry name" value="STOMATIN"/>
</dbReference>
<keyword evidence="5" id="KW-0645">Protease</keyword>
<dbReference type="GO" id="GO:0008233">
    <property type="term" value="F:peptidase activity"/>
    <property type="evidence" value="ECO:0007669"/>
    <property type="project" value="UniProtKB-KW"/>
</dbReference>
<dbReference type="PANTHER" id="PTHR10264">
    <property type="entry name" value="BAND 7 PROTEIN-RELATED"/>
    <property type="match status" value="1"/>
</dbReference>
<comment type="similarity">
    <text evidence="2">Belongs to the band 7/mec-2 family.</text>
</comment>
<keyword evidence="3" id="KW-0812">Transmembrane</keyword>
<feature type="domain" description="Band 7" evidence="4">
    <location>
        <begin position="64"/>
        <end position="222"/>
    </location>
</feature>
<reference evidence="5 6" key="1">
    <citation type="submission" date="2020-08" db="EMBL/GenBank/DDBJ databases">
        <title>Genomic Encyclopedia of Type Strains, Phase IV (KMG-IV): sequencing the most valuable type-strain genomes for metagenomic binning, comparative biology and taxonomic classification.</title>
        <authorList>
            <person name="Goeker M."/>
        </authorList>
    </citation>
    <scope>NUCLEOTIDE SEQUENCE [LARGE SCALE GENOMIC DNA]</scope>
    <source>
        <strain evidence="5 6">DSM 29007</strain>
    </source>
</reference>
<dbReference type="SMART" id="SM00244">
    <property type="entry name" value="PHB"/>
    <property type="match status" value="1"/>
</dbReference>
<dbReference type="InterPro" id="IPR036013">
    <property type="entry name" value="Band_7/SPFH_dom_sf"/>
</dbReference>
<evidence type="ECO:0000313" key="5">
    <source>
        <dbReference type="EMBL" id="MBB6072110.1"/>
    </source>
</evidence>
<keyword evidence="6" id="KW-1185">Reference proteome</keyword>
<dbReference type="EMBL" id="JACHIA010000012">
    <property type="protein sequence ID" value="MBB6072110.1"/>
    <property type="molecule type" value="Genomic_DNA"/>
</dbReference>
<dbReference type="GO" id="GO:0006508">
    <property type="term" value="P:proteolysis"/>
    <property type="evidence" value="ECO:0007669"/>
    <property type="project" value="UniProtKB-KW"/>
</dbReference>
<accession>A0A841H275</accession>
<dbReference type="InterPro" id="IPR001107">
    <property type="entry name" value="Band_7"/>
</dbReference>
<proteinExistence type="inferred from homology"/>
<feature type="transmembrane region" description="Helical" evidence="3">
    <location>
        <begin position="32"/>
        <end position="64"/>
    </location>
</feature>
<dbReference type="Gene3D" id="3.30.479.30">
    <property type="entry name" value="Band 7 domain"/>
    <property type="match status" value="1"/>
</dbReference>
<protein>
    <submittedName>
        <fullName evidence="5">Regulator of protease activity HflC (Stomatin/prohibitin superfamily)</fullName>
    </submittedName>
</protein>
<gene>
    <name evidence="5" type="ORF">HNQ61_003771</name>
</gene>
<keyword evidence="5" id="KW-0378">Hydrolase</keyword>
<dbReference type="RefSeq" id="WP_205761496.1">
    <property type="nucleotide sequence ID" value="NZ_JABDTL010000001.1"/>
</dbReference>
<evidence type="ECO:0000313" key="6">
    <source>
        <dbReference type="Proteomes" id="UP000582837"/>
    </source>
</evidence>
<keyword evidence="3" id="KW-0472">Membrane</keyword>
<dbReference type="Pfam" id="PF01145">
    <property type="entry name" value="Band_7"/>
    <property type="match status" value="1"/>
</dbReference>
<sequence length="330" mass="35448">MAGTDVTPFTSNNTPVVQARPPRGNILGTLSLIIPTAIGGAMAVAVAEPLAMVAGAAVGLIAMFSPKIASQWERAVVLKWGRYDGVRGPGVFWVIPGMHTVAAWIDHRTVATSFAAEQTLTMDAVPVNVDAVLFWTVFDAQKAALEVQDYQQAVSWAAQTALRDIIGRTSLSELLAGREKIEQELQALIDRRTNPWGVSVHSVEMRDVVIPASLQDAMSRQAQAAREKQARIILGEAEVEIAKLFEKAAESYQGNPTALQLRQMNILYEGLKQKGGMMVVPSTIVDSMGHAGIMAAAALANQQSAENAKPRSEPDPDVALRIAETNLFPS</sequence>
<dbReference type="CDD" id="cd13775">
    <property type="entry name" value="SPFH_eoslipins_u3"/>
    <property type="match status" value="1"/>
</dbReference>
<evidence type="ECO:0000256" key="3">
    <source>
        <dbReference type="SAM" id="Phobius"/>
    </source>
</evidence>
<dbReference type="Gene3D" id="6.10.250.2090">
    <property type="match status" value="1"/>
</dbReference>
<keyword evidence="3" id="KW-1133">Transmembrane helix</keyword>
<dbReference type="SUPFAM" id="SSF117892">
    <property type="entry name" value="Band 7/SPFH domain"/>
    <property type="match status" value="1"/>
</dbReference>
<evidence type="ECO:0000259" key="4">
    <source>
        <dbReference type="SMART" id="SM00244"/>
    </source>
</evidence>